<dbReference type="AlphaFoldDB" id="A8H4J6"/>
<evidence type="ECO:0000256" key="1">
    <source>
        <dbReference type="ARBA" id="ARBA00009199"/>
    </source>
</evidence>
<sequence>MAMNDNIDNKRRSLLKTGTALGAAALSGVSLIAQGADAGNRQKAKVASADLPLPEYDNLDVVAMAESLKKGELTPIELFDAAYARFESRSAINVVAVEHFEQAREHALTLSKAGNKERADSNAPLRGVPFALKDLHIKVKGTVTTNGSPLFKDSVATNNSTLTQRYMDAGLNIMAKLTSPEFGQTATTESALHGDTLNPWDLARTSGGSSGGSAATVAARILPAAHASDGGGSIRIPASNCGVFGLKPSRGRVPMGPGAIEGWMGLSVHNTVTRSVRDSALLLDLTQGKEAGSRITHQDQSLMAAIKKAPKGLKIAVMNNHPFGLPIHPDCIKAVNKTAKLLAALGHHVEEAQPILPIEGMFKGMGVATTSGLLYTIQEQEKLLGRKAREEEFSPIVWRHLQNAPNYTAQNVFSARSAFDDGAKAFDHFFSDYHLILSPVTAVPPPKIGALSLNQPYDDFVQDIMYASPITALFNMTGLPAMSVPLHWNDDGLPIGVQFAGPYGGEPLLLSLAAQLEQASPWADKLPGFIS</sequence>
<dbReference type="Gene3D" id="3.90.1300.10">
    <property type="entry name" value="Amidase signature (AS) domain"/>
    <property type="match status" value="1"/>
</dbReference>
<evidence type="ECO:0000313" key="4">
    <source>
        <dbReference type="Proteomes" id="UP000002608"/>
    </source>
</evidence>
<dbReference type="PANTHER" id="PTHR11895">
    <property type="entry name" value="TRANSAMIDASE"/>
    <property type="match status" value="1"/>
</dbReference>
<dbReference type="GO" id="GO:0004040">
    <property type="term" value="F:amidase activity"/>
    <property type="evidence" value="ECO:0007669"/>
    <property type="project" value="UniProtKB-EC"/>
</dbReference>
<accession>A8H4J6</accession>
<organism evidence="3 4">
    <name type="scientific">Shewanella pealeana (strain ATCC 700345 / ANG-SQ1)</name>
    <dbReference type="NCBI Taxonomy" id="398579"/>
    <lineage>
        <taxon>Bacteria</taxon>
        <taxon>Pseudomonadati</taxon>
        <taxon>Pseudomonadota</taxon>
        <taxon>Gammaproteobacteria</taxon>
        <taxon>Alteromonadales</taxon>
        <taxon>Shewanellaceae</taxon>
        <taxon>Shewanella</taxon>
    </lineage>
</organism>
<dbReference type="PROSITE" id="PS00571">
    <property type="entry name" value="AMIDASES"/>
    <property type="match status" value="1"/>
</dbReference>
<comment type="similarity">
    <text evidence="1">Belongs to the amidase family.</text>
</comment>
<dbReference type="PROSITE" id="PS51318">
    <property type="entry name" value="TAT"/>
    <property type="match status" value="1"/>
</dbReference>
<dbReference type="InterPro" id="IPR036928">
    <property type="entry name" value="AS_sf"/>
</dbReference>
<keyword evidence="3" id="KW-0378">Hydrolase</keyword>
<gene>
    <name evidence="3" type="ordered locus">Spea_2163</name>
</gene>
<reference evidence="3 4" key="1">
    <citation type="submission" date="2007-10" db="EMBL/GenBank/DDBJ databases">
        <title>Complete sequence of Shewanella pealeana ATCC 700345.</title>
        <authorList>
            <consortium name="US DOE Joint Genome Institute"/>
            <person name="Copeland A."/>
            <person name="Lucas S."/>
            <person name="Lapidus A."/>
            <person name="Barry K."/>
            <person name="Glavina del Rio T."/>
            <person name="Dalin E."/>
            <person name="Tice H."/>
            <person name="Pitluck S."/>
            <person name="Chertkov O."/>
            <person name="Brettin T."/>
            <person name="Bruce D."/>
            <person name="Detter J.C."/>
            <person name="Han C."/>
            <person name="Schmutz J."/>
            <person name="Larimer F."/>
            <person name="Land M."/>
            <person name="Hauser L."/>
            <person name="Kyrpides N."/>
            <person name="Kim E."/>
            <person name="Zhao J.-S.Z."/>
            <person name="Manno D."/>
            <person name="Hawari J."/>
            <person name="Richardson P."/>
        </authorList>
    </citation>
    <scope>NUCLEOTIDE SEQUENCE [LARGE SCALE GENOMIC DNA]</scope>
    <source>
        <strain evidence="4">ATCC 700345 / ANG-SQ1</strain>
    </source>
</reference>
<evidence type="ECO:0000313" key="3">
    <source>
        <dbReference type="EMBL" id="ABV87483.1"/>
    </source>
</evidence>
<dbReference type="KEGG" id="spl:Spea_2163"/>
<dbReference type="InterPro" id="IPR006311">
    <property type="entry name" value="TAT_signal"/>
</dbReference>
<dbReference type="InterPro" id="IPR023631">
    <property type="entry name" value="Amidase_dom"/>
</dbReference>
<dbReference type="EC" id="3.5.1.4" evidence="3"/>
<name>A8H4J6_SHEPA</name>
<protein>
    <submittedName>
        <fullName evidence="3">Amidase</fullName>
        <ecNumber evidence="3">3.5.1.4</ecNumber>
    </submittedName>
</protein>
<dbReference type="Pfam" id="PF01425">
    <property type="entry name" value="Amidase"/>
    <property type="match status" value="1"/>
</dbReference>
<dbReference type="Proteomes" id="UP000002608">
    <property type="component" value="Chromosome"/>
</dbReference>
<dbReference type="STRING" id="398579.Spea_2163"/>
<dbReference type="eggNOG" id="COG0154">
    <property type="taxonomic scope" value="Bacteria"/>
</dbReference>
<dbReference type="EMBL" id="CP000851">
    <property type="protein sequence ID" value="ABV87483.1"/>
    <property type="molecule type" value="Genomic_DNA"/>
</dbReference>
<feature type="domain" description="Amidase" evidence="2">
    <location>
        <begin position="79"/>
        <end position="510"/>
    </location>
</feature>
<dbReference type="InterPro" id="IPR020556">
    <property type="entry name" value="Amidase_CS"/>
</dbReference>
<dbReference type="SUPFAM" id="SSF75304">
    <property type="entry name" value="Amidase signature (AS) enzymes"/>
    <property type="match status" value="1"/>
</dbReference>
<proteinExistence type="inferred from homology"/>
<keyword evidence="4" id="KW-1185">Reference proteome</keyword>
<dbReference type="PANTHER" id="PTHR11895:SF7">
    <property type="entry name" value="GLUTAMYL-TRNA(GLN) AMIDOTRANSFERASE SUBUNIT A, MITOCHONDRIAL"/>
    <property type="match status" value="1"/>
</dbReference>
<dbReference type="HOGENOM" id="CLU_009600_0_4_6"/>
<dbReference type="InterPro" id="IPR000120">
    <property type="entry name" value="Amidase"/>
</dbReference>
<evidence type="ECO:0000259" key="2">
    <source>
        <dbReference type="Pfam" id="PF01425"/>
    </source>
</evidence>